<evidence type="ECO:0000259" key="1">
    <source>
        <dbReference type="PROSITE" id="PS51154"/>
    </source>
</evidence>
<dbReference type="EMBL" id="ABXU01000027">
    <property type="protein sequence ID" value="EEB34129.1"/>
    <property type="molecule type" value="Genomic_DNA"/>
</dbReference>
<dbReference type="Gene3D" id="3.40.220.10">
    <property type="entry name" value="Leucine Aminopeptidase, subunit E, domain 1"/>
    <property type="match status" value="1"/>
</dbReference>
<comment type="caution">
    <text evidence="2">The sequence shown here is derived from an EMBL/GenBank/DDBJ whole genome shotgun (WGS) entry which is preliminary data.</text>
</comment>
<evidence type="ECO:0000313" key="2">
    <source>
        <dbReference type="EMBL" id="EEB34129.1"/>
    </source>
</evidence>
<reference evidence="2 3" key="2">
    <citation type="submission" date="2008-10" db="EMBL/GenBank/DDBJ databases">
        <authorList>
            <person name="Fulton L."/>
            <person name="Clifton S."/>
            <person name="Fulton B."/>
            <person name="Xu J."/>
            <person name="Minx P."/>
            <person name="Pepin K.H."/>
            <person name="Johnson M."/>
            <person name="Bhonagiri V."/>
            <person name="Nash W.E."/>
            <person name="Mardis E.R."/>
            <person name="Wilson R.K."/>
        </authorList>
    </citation>
    <scope>NUCLEOTIDE SEQUENCE [LARGE SCALE GENOMIC DNA]</scope>
    <source>
        <strain evidence="2 3">ATCC 29098</strain>
    </source>
</reference>
<dbReference type="RefSeq" id="WP_006005517.1">
    <property type="nucleotide sequence ID" value="NZ_DS996355.1"/>
</dbReference>
<dbReference type="OrthoDB" id="9780211at2"/>
<name>B6WSH4_9BACT</name>
<dbReference type="SUPFAM" id="SSF52949">
    <property type="entry name" value="Macro domain-like"/>
    <property type="match status" value="1"/>
</dbReference>
<dbReference type="eggNOG" id="COG2110">
    <property type="taxonomic scope" value="Bacteria"/>
</dbReference>
<protein>
    <submittedName>
        <fullName evidence="2">Macro domain protein</fullName>
    </submittedName>
</protein>
<evidence type="ECO:0000313" key="3">
    <source>
        <dbReference type="Proteomes" id="UP000003676"/>
    </source>
</evidence>
<organism evidence="2 3">
    <name type="scientific">Desulfovibrio piger ATCC 29098</name>
    <dbReference type="NCBI Taxonomy" id="411464"/>
    <lineage>
        <taxon>Bacteria</taxon>
        <taxon>Pseudomonadati</taxon>
        <taxon>Thermodesulfobacteriota</taxon>
        <taxon>Desulfovibrionia</taxon>
        <taxon>Desulfovibrionales</taxon>
        <taxon>Desulfovibrionaceae</taxon>
        <taxon>Desulfovibrio</taxon>
    </lineage>
</organism>
<dbReference type="Proteomes" id="UP000003676">
    <property type="component" value="Unassembled WGS sequence"/>
</dbReference>
<sequence length="184" mass="20086">MLITLCDVQPDIVDAWRRYLPPKLEGSVEVLRESIIHVKVDAVTSPANSFGFMDGGLDALYTQYFGPQLQQRLQRMIREKADGELLVGQALQVETGYPPIPWCICAPTMRVPRALETAEPAYLATRAAVRCALLAGLNSLAIPGMGTGTGGLHPQRAARAMMHAIHDALFPRPFPASLAEVYAF</sequence>
<dbReference type="InterPro" id="IPR043472">
    <property type="entry name" value="Macro_dom-like"/>
</dbReference>
<dbReference type="SMART" id="SM00506">
    <property type="entry name" value="A1pp"/>
    <property type="match status" value="1"/>
</dbReference>
<accession>B6WSH4</accession>
<reference evidence="2 3" key="1">
    <citation type="submission" date="2008-10" db="EMBL/GenBank/DDBJ databases">
        <title>Draft genome sequence of Desulvovibrio piger (ATCC 29098).</title>
        <authorList>
            <person name="Sudarsanam P."/>
            <person name="Ley R."/>
            <person name="Guruge J."/>
            <person name="Turnbaugh P.J."/>
            <person name="Mahowald M."/>
            <person name="Liep D."/>
            <person name="Gordon J."/>
        </authorList>
    </citation>
    <scope>NUCLEOTIDE SEQUENCE [LARGE SCALE GENOMIC DNA]</scope>
    <source>
        <strain evidence="2 3">ATCC 29098</strain>
    </source>
</reference>
<dbReference type="AlphaFoldDB" id="B6WSH4"/>
<dbReference type="InterPro" id="IPR002589">
    <property type="entry name" value="Macro_dom"/>
</dbReference>
<dbReference type="PROSITE" id="PS51154">
    <property type="entry name" value="MACRO"/>
    <property type="match status" value="1"/>
</dbReference>
<dbReference type="HOGENOM" id="CLU_046550_6_2_7"/>
<feature type="domain" description="Macro" evidence="1">
    <location>
        <begin position="1"/>
        <end position="184"/>
    </location>
</feature>
<proteinExistence type="predicted"/>
<dbReference type="Pfam" id="PF01661">
    <property type="entry name" value="Macro"/>
    <property type="match status" value="1"/>
</dbReference>
<gene>
    <name evidence="2" type="ORF">DESPIG_01097</name>
</gene>